<dbReference type="Gene3D" id="3.30.1360.100">
    <property type="entry name" value="General secretion pathway protein M, EpsM"/>
    <property type="match status" value="1"/>
</dbReference>
<dbReference type="NCBIfam" id="TIGR01709">
    <property type="entry name" value="typeII_sec_gspL"/>
    <property type="match status" value="1"/>
</dbReference>
<evidence type="ECO:0000256" key="2">
    <source>
        <dbReference type="ARBA" id="ARBA00005318"/>
    </source>
</evidence>
<dbReference type="InterPro" id="IPR043129">
    <property type="entry name" value="ATPase_NBD"/>
</dbReference>
<feature type="domain" description="GspL periplasmic" evidence="12">
    <location>
        <begin position="239"/>
        <end position="393"/>
    </location>
</feature>
<evidence type="ECO:0000259" key="11">
    <source>
        <dbReference type="Pfam" id="PF05134"/>
    </source>
</evidence>
<keyword evidence="7 10" id="KW-0653">Protein transport</keyword>
<comment type="similarity">
    <text evidence="2 10">Belongs to the GSP L family.</text>
</comment>
<feature type="domain" description="GspL cytoplasmic actin-ATPase-like" evidence="11">
    <location>
        <begin position="5"/>
        <end position="232"/>
    </location>
</feature>
<evidence type="ECO:0000256" key="10">
    <source>
        <dbReference type="PIRNR" id="PIRNR015761"/>
    </source>
</evidence>
<dbReference type="Pfam" id="PF12693">
    <property type="entry name" value="GspL_C"/>
    <property type="match status" value="1"/>
</dbReference>
<accession>A0ABV8CK95</accession>
<dbReference type="PIRSF" id="PIRSF015761">
    <property type="entry name" value="Protein_L"/>
    <property type="match status" value="1"/>
</dbReference>
<evidence type="ECO:0000259" key="12">
    <source>
        <dbReference type="Pfam" id="PF12693"/>
    </source>
</evidence>
<dbReference type="Gene3D" id="3.30.420.370">
    <property type="match status" value="1"/>
</dbReference>
<reference evidence="14" key="1">
    <citation type="journal article" date="2019" name="Int. J. Syst. Evol. Microbiol.">
        <title>The Global Catalogue of Microorganisms (GCM) 10K type strain sequencing project: providing services to taxonomists for standard genome sequencing and annotation.</title>
        <authorList>
            <consortium name="The Broad Institute Genomics Platform"/>
            <consortium name="The Broad Institute Genome Sequencing Center for Infectious Disease"/>
            <person name="Wu L."/>
            <person name="Ma J."/>
        </authorList>
    </citation>
    <scope>NUCLEOTIDE SEQUENCE [LARGE SCALE GENOMIC DNA]</scope>
    <source>
        <strain evidence="14">CCUG 54939</strain>
    </source>
</reference>
<keyword evidence="6" id="KW-0812">Transmembrane</keyword>
<dbReference type="CDD" id="cd24017">
    <property type="entry name" value="ASKHA_T2SSL_N"/>
    <property type="match status" value="1"/>
</dbReference>
<evidence type="ECO:0000256" key="6">
    <source>
        <dbReference type="ARBA" id="ARBA00022692"/>
    </source>
</evidence>
<keyword evidence="5" id="KW-0997">Cell inner membrane</keyword>
<evidence type="ECO:0000313" key="14">
    <source>
        <dbReference type="Proteomes" id="UP001595692"/>
    </source>
</evidence>
<keyword evidence="3 10" id="KW-0813">Transport</keyword>
<evidence type="ECO:0000256" key="9">
    <source>
        <dbReference type="ARBA" id="ARBA00023136"/>
    </source>
</evidence>
<keyword evidence="4" id="KW-1003">Cell membrane</keyword>
<evidence type="ECO:0000256" key="4">
    <source>
        <dbReference type="ARBA" id="ARBA00022475"/>
    </source>
</evidence>
<sequence>MNEILLIRLGAQASDVIDWLVWSRSEREIIASGTLAGAEALSQLQERAGGRPVIALVPAADLLFKTVALPGRGGRQALKALPYLLEEEVATDVESLHLVVLQQQGNQVQLLAVDHQRMQQWLAWLSAAGLTAERILPDVLALPLATTGWSAVALRDLWLFRTGAWSGMQVENSWLGPLLQGFDPPPVIVSYSPLPVDVPGEWQSAPAELPLHLLVAGALESRVTLLTGAYRRQPEWQRLLQPWRKVGLAVAVLAALWLGNQVLFLQQLQAEAKSVKAQTVTLYKQLFPGETKVINAKSQMTQHLKALDGKGATTSFVRQLMLLGPVFGQVPAVRPDLLRYDAARNEFRLQATAGSYQDFDRFRQLAGEQFTVQPGDMKSEGGKVQGTLVLRSKS</sequence>
<comment type="caution">
    <text evidence="13">The sequence shown here is derived from an EMBL/GenBank/DDBJ whole genome shotgun (WGS) entry which is preliminary data.</text>
</comment>
<comment type="subcellular location">
    <subcellularLocation>
        <location evidence="1">Cell inner membrane</location>
        <topology evidence="1">Single-pass membrane protein</topology>
    </subcellularLocation>
</comment>
<evidence type="ECO:0000313" key="13">
    <source>
        <dbReference type="EMBL" id="MFC3912601.1"/>
    </source>
</evidence>
<dbReference type="InterPro" id="IPR007812">
    <property type="entry name" value="T2SS_protein-GspL"/>
</dbReference>
<dbReference type="Pfam" id="PF05134">
    <property type="entry name" value="T2SSL"/>
    <property type="match status" value="1"/>
</dbReference>
<evidence type="ECO:0000256" key="8">
    <source>
        <dbReference type="ARBA" id="ARBA00022989"/>
    </source>
</evidence>
<dbReference type="InterPro" id="IPR024230">
    <property type="entry name" value="GspL_cyto_dom"/>
</dbReference>
<keyword evidence="9" id="KW-0472">Membrane</keyword>
<evidence type="ECO:0000256" key="7">
    <source>
        <dbReference type="ARBA" id="ARBA00022927"/>
    </source>
</evidence>
<gene>
    <name evidence="13" type="primary">gspL</name>
    <name evidence="13" type="ORF">ACFOSS_03835</name>
</gene>
<dbReference type="EMBL" id="JBHSAF010000002">
    <property type="protein sequence ID" value="MFC3912601.1"/>
    <property type="molecule type" value="Genomic_DNA"/>
</dbReference>
<keyword evidence="8" id="KW-1133">Transmembrane helix</keyword>
<comment type="function">
    <text evidence="10">Inner membrane component of the type II secretion system required for the energy-dependent secretion of extracellular factors such as proteases and toxins from the periplasm.</text>
</comment>
<evidence type="ECO:0000256" key="5">
    <source>
        <dbReference type="ARBA" id="ARBA00022519"/>
    </source>
</evidence>
<dbReference type="RefSeq" id="WP_377150739.1">
    <property type="nucleotide sequence ID" value="NZ_JBHSAF010000002.1"/>
</dbReference>
<keyword evidence="14" id="KW-1185">Reference proteome</keyword>
<name>A0ABV8CK95_9GAMM</name>
<evidence type="ECO:0000256" key="1">
    <source>
        <dbReference type="ARBA" id="ARBA00004377"/>
    </source>
</evidence>
<proteinExistence type="inferred from homology"/>
<dbReference type="InterPro" id="IPR025691">
    <property type="entry name" value="GspL_pp_dom"/>
</dbReference>
<organism evidence="13 14">
    <name type="scientific">Pseudaeromonas sharmana</name>
    <dbReference type="NCBI Taxonomy" id="328412"/>
    <lineage>
        <taxon>Bacteria</taxon>
        <taxon>Pseudomonadati</taxon>
        <taxon>Pseudomonadota</taxon>
        <taxon>Gammaproteobacteria</taxon>
        <taxon>Aeromonadales</taxon>
        <taxon>Aeromonadaceae</taxon>
        <taxon>Pseudaeromonas</taxon>
    </lineage>
</organism>
<dbReference type="Gene3D" id="3.30.420.380">
    <property type="match status" value="1"/>
</dbReference>
<dbReference type="Proteomes" id="UP001595692">
    <property type="component" value="Unassembled WGS sequence"/>
</dbReference>
<protein>
    <recommendedName>
        <fullName evidence="10">Type II secretion system protein L</fullName>
        <shortName evidence="10">T2SS protein L</shortName>
    </recommendedName>
</protein>
<evidence type="ECO:0000256" key="3">
    <source>
        <dbReference type="ARBA" id="ARBA00022448"/>
    </source>
</evidence>
<dbReference type="SUPFAM" id="SSF53067">
    <property type="entry name" value="Actin-like ATPase domain"/>
    <property type="match status" value="2"/>
</dbReference>